<accession>A0A9P9FT96</accession>
<gene>
    <name evidence="3" type="ORF">EDB81DRAFT_939935</name>
</gene>
<reference evidence="3" key="1">
    <citation type="journal article" date="2021" name="Nat. Commun.">
        <title>Genetic determinants of endophytism in the Arabidopsis root mycobiome.</title>
        <authorList>
            <person name="Mesny F."/>
            <person name="Miyauchi S."/>
            <person name="Thiergart T."/>
            <person name="Pickel B."/>
            <person name="Atanasova L."/>
            <person name="Karlsson M."/>
            <person name="Huettel B."/>
            <person name="Barry K.W."/>
            <person name="Haridas S."/>
            <person name="Chen C."/>
            <person name="Bauer D."/>
            <person name="Andreopoulos W."/>
            <person name="Pangilinan J."/>
            <person name="LaButti K."/>
            <person name="Riley R."/>
            <person name="Lipzen A."/>
            <person name="Clum A."/>
            <person name="Drula E."/>
            <person name="Henrissat B."/>
            <person name="Kohler A."/>
            <person name="Grigoriev I.V."/>
            <person name="Martin F.M."/>
            <person name="Hacquard S."/>
        </authorList>
    </citation>
    <scope>NUCLEOTIDE SEQUENCE</scope>
    <source>
        <strain evidence="3">MPI-CAGE-AT-0147</strain>
    </source>
</reference>
<comment type="caution">
    <text evidence="3">The sequence shown here is derived from an EMBL/GenBank/DDBJ whole genome shotgun (WGS) entry which is preliminary data.</text>
</comment>
<organism evidence="3 4">
    <name type="scientific">Dactylonectria macrodidyma</name>
    <dbReference type="NCBI Taxonomy" id="307937"/>
    <lineage>
        <taxon>Eukaryota</taxon>
        <taxon>Fungi</taxon>
        <taxon>Dikarya</taxon>
        <taxon>Ascomycota</taxon>
        <taxon>Pezizomycotina</taxon>
        <taxon>Sordariomycetes</taxon>
        <taxon>Hypocreomycetidae</taxon>
        <taxon>Hypocreales</taxon>
        <taxon>Nectriaceae</taxon>
        <taxon>Dactylonectria</taxon>
    </lineage>
</organism>
<feature type="transmembrane region" description="Helical" evidence="2">
    <location>
        <begin position="146"/>
        <end position="166"/>
    </location>
</feature>
<keyword evidence="2" id="KW-1133">Transmembrane helix</keyword>
<dbReference type="AlphaFoldDB" id="A0A9P9FT96"/>
<sequence length="589" mass="68653">MNDEFTRLRVKTLAHPQLCRRSTRQTRANSAAYVDLCFYNDYWQDDASDDKPDHHNGSNNQDTQSRYVAVHMRRTGVTTTQVRDDKRIPMPPNYFFVSSDIHLWPQGVDADSDGHDVEVQDEGEDEDRDGAQEGGFTSNLLIRASLMAVFYYMMAATIMCIVSRLLTRPGIDNVFKGHLTTNDTLYEGHRTTNASYVKLNVTAFNDFFTIILAFDSLPMGWTNTLTNNGSLLTPKEKIVSPGLQPICNDWPLEYIWDKRRGQCRRFTYEEDAIGDGNRDGNVNIIHLCIRFEYALHYALQSIERSTTFSETWWHYVSYYTLELLRDELLALERIESEDGKMVERDFPLAPLALLNVTLADTFADIICLEKDAEEKFYHPHLCDAMTGYENERVTFSGQIQRLENLAKDIDQFLYYFSKVSIPYYNPQRWYRHRRTKATTIQRFMGVRRNLTDMAETLRSWLREDDAILAEKERLRAFVQQLLDHAYGNNTVAFPGNVWRQRRLSNESQRWCLYPDCPPVPWNVSEEEQTDVVLVMPSTAHLLERLNLLMNDIRDVRSIRLQMKRQRAFEAKGKKVVNNADEQNKVGWKE</sequence>
<feature type="region of interest" description="Disordered" evidence="1">
    <location>
        <begin position="112"/>
        <end position="134"/>
    </location>
</feature>
<keyword evidence="2" id="KW-0472">Membrane</keyword>
<evidence type="ECO:0000256" key="1">
    <source>
        <dbReference type="SAM" id="MobiDB-lite"/>
    </source>
</evidence>
<dbReference type="OrthoDB" id="10685687at2759"/>
<proteinExistence type="predicted"/>
<evidence type="ECO:0000313" key="4">
    <source>
        <dbReference type="Proteomes" id="UP000738349"/>
    </source>
</evidence>
<dbReference type="EMBL" id="JAGMUV010000001">
    <property type="protein sequence ID" value="KAH7175834.1"/>
    <property type="molecule type" value="Genomic_DNA"/>
</dbReference>
<keyword evidence="2" id="KW-0812">Transmembrane</keyword>
<name>A0A9P9FT96_9HYPO</name>
<dbReference type="Proteomes" id="UP000738349">
    <property type="component" value="Unassembled WGS sequence"/>
</dbReference>
<keyword evidence="4" id="KW-1185">Reference proteome</keyword>
<protein>
    <submittedName>
        <fullName evidence="3">Uncharacterized protein</fullName>
    </submittedName>
</protein>
<feature type="compositionally biased region" description="Acidic residues" evidence="1">
    <location>
        <begin position="119"/>
        <end position="128"/>
    </location>
</feature>
<evidence type="ECO:0000256" key="2">
    <source>
        <dbReference type="SAM" id="Phobius"/>
    </source>
</evidence>
<evidence type="ECO:0000313" key="3">
    <source>
        <dbReference type="EMBL" id="KAH7175834.1"/>
    </source>
</evidence>